<protein>
    <submittedName>
        <fullName evidence="2">Uncharacterized protein</fullName>
    </submittedName>
</protein>
<evidence type="ECO:0000313" key="3">
    <source>
        <dbReference type="Proteomes" id="UP001473302"/>
    </source>
</evidence>
<name>A0ABP9ZE32_9FUNG</name>
<keyword evidence="3" id="KW-1185">Reference proteome</keyword>
<gene>
    <name evidence="2" type="ORF">MFLAVUS_010919</name>
</gene>
<keyword evidence="1" id="KW-0175">Coiled coil</keyword>
<dbReference type="EMBL" id="BAABUK010000041">
    <property type="protein sequence ID" value="GAA5817375.1"/>
    <property type="molecule type" value="Genomic_DNA"/>
</dbReference>
<comment type="caution">
    <text evidence="2">The sequence shown here is derived from an EMBL/GenBank/DDBJ whole genome shotgun (WGS) entry which is preliminary data.</text>
</comment>
<dbReference type="Proteomes" id="UP001473302">
    <property type="component" value="Unassembled WGS sequence"/>
</dbReference>
<organism evidence="2 3">
    <name type="scientific">Mucor flavus</name>
    <dbReference type="NCBI Taxonomy" id="439312"/>
    <lineage>
        <taxon>Eukaryota</taxon>
        <taxon>Fungi</taxon>
        <taxon>Fungi incertae sedis</taxon>
        <taxon>Mucoromycota</taxon>
        <taxon>Mucoromycotina</taxon>
        <taxon>Mucoromycetes</taxon>
        <taxon>Mucorales</taxon>
        <taxon>Mucorineae</taxon>
        <taxon>Mucoraceae</taxon>
        <taxon>Mucor</taxon>
    </lineage>
</organism>
<proteinExistence type="predicted"/>
<feature type="coiled-coil region" evidence="1">
    <location>
        <begin position="19"/>
        <end position="46"/>
    </location>
</feature>
<reference evidence="2 3" key="1">
    <citation type="submission" date="2024-04" db="EMBL/GenBank/DDBJ databases">
        <title>genome sequences of Mucor flavus KT1a and Helicostylum pulchrum KT1b strains isolated from the surface of a dry-aged beef.</title>
        <authorList>
            <person name="Toyotome T."/>
            <person name="Hosono M."/>
            <person name="Torimaru M."/>
            <person name="Fukuda K."/>
            <person name="Mikami N."/>
        </authorList>
    </citation>
    <scope>NUCLEOTIDE SEQUENCE [LARGE SCALE GENOMIC DNA]</scope>
    <source>
        <strain evidence="2 3">KT1a</strain>
    </source>
</reference>
<evidence type="ECO:0000256" key="1">
    <source>
        <dbReference type="SAM" id="Coils"/>
    </source>
</evidence>
<accession>A0ABP9ZE32</accession>
<sequence length="257" mass="29711">MNTLIQSLDKNNMKNKQVYKNVYRLSQKLRHQIDQLKEKVKDDDMQSSPTETMIAYDDEWKVKSLPKLSIDSSVTITMHNDEKSSSLYFATAYDSAVDLVMNKPLPSIYHNKIKHTTIIHRYCGIRSFLTRSFQIHDIVVSRTILASYSSAFFVKLFASRDKLTGVDKAVLKITLTSSTTNNRLFIIPNTPFTFHHKNTLTKSQKSHDLTQLALVTDIQVQSALFTWLNYYHLQLPSMDLVTHVLREGLKIYIVYTQ</sequence>
<evidence type="ECO:0000313" key="2">
    <source>
        <dbReference type="EMBL" id="GAA5817375.1"/>
    </source>
</evidence>